<gene>
    <name evidence="1" type="ORF">Patl1_18097</name>
</gene>
<protein>
    <submittedName>
        <fullName evidence="1">Uncharacterized protein</fullName>
    </submittedName>
</protein>
<evidence type="ECO:0000313" key="1">
    <source>
        <dbReference type="EMBL" id="KAJ0104732.1"/>
    </source>
</evidence>
<accession>A0ACC1BY91</accession>
<dbReference type="Proteomes" id="UP001164250">
    <property type="component" value="Chromosome 2"/>
</dbReference>
<proteinExistence type="predicted"/>
<keyword evidence="2" id="KW-1185">Reference proteome</keyword>
<name>A0ACC1BY91_9ROSI</name>
<reference evidence="2" key="1">
    <citation type="journal article" date="2023" name="G3 (Bethesda)">
        <title>Genome assembly and association tests identify interacting loci associated with vigor, precocity, and sex in interspecific pistachio rootstocks.</title>
        <authorList>
            <person name="Palmer W."/>
            <person name="Jacygrad E."/>
            <person name="Sagayaradj S."/>
            <person name="Cavanaugh K."/>
            <person name="Han R."/>
            <person name="Bertier L."/>
            <person name="Beede B."/>
            <person name="Kafkas S."/>
            <person name="Golino D."/>
            <person name="Preece J."/>
            <person name="Michelmore R."/>
        </authorList>
    </citation>
    <scope>NUCLEOTIDE SEQUENCE [LARGE SCALE GENOMIC DNA]</scope>
</reference>
<sequence length="619" mass="68880">MRNPNSWTYKDKLVAELSGHGFVDEDADYESDDSLLRGISAQTQTYYSRHQCIISLFNYYLLLNFNSLINRSFVDQVDLISEIDQKIKEHFHNLLHAVESLSARATQLESRMHQVENFVDYLKESIAYSHGRTDGKLREAENILREVFSYFHYLSFVVMCVLCYLFPIRHAGAVQGCIKDLRDKQEIAEAQVQLAKLQLPKSDTQSKKRGTTAQTVSNQEASSFVPQQSHQLLPNQVACSQQHASIPSNISQNLHNQSPQQSPVATAPQLLNQIPQNVVPSIPQPQSYSPSTVLTQETTHQNYHMPFMQQSQPPPSALYQPSQSTPPASPHQQYLVTSSQQSQPPAPGLYQPNQSTPPTTTHQQYFVTSTQQSQLPSPALHQPYQPAPQLPTISQSTQPAQFSTISQSVQLPQLPTPSQSAQPPQLHSPVNPVYYQAHLPLSHQPEEVPYLSSQSIQKSSRPPGGFPPTEQFYVGSTQQIPDHSTSRHYLKLPSGYSKPPEQSNPMNLFPYNEPYFGSSSSNMKPFQRASSPSFPGSGSSSSQLPTAKILPHALPTASILDSGSASSGNTNSVQVDDVVEKVVAMGFRRDLVRATVRNLTENRQSVNLNVVLDKLMNSR</sequence>
<dbReference type="EMBL" id="CM047898">
    <property type="protein sequence ID" value="KAJ0104732.1"/>
    <property type="molecule type" value="Genomic_DNA"/>
</dbReference>
<comment type="caution">
    <text evidence="1">The sequence shown here is derived from an EMBL/GenBank/DDBJ whole genome shotgun (WGS) entry which is preliminary data.</text>
</comment>
<organism evidence="1 2">
    <name type="scientific">Pistacia atlantica</name>
    <dbReference type="NCBI Taxonomy" id="434234"/>
    <lineage>
        <taxon>Eukaryota</taxon>
        <taxon>Viridiplantae</taxon>
        <taxon>Streptophyta</taxon>
        <taxon>Embryophyta</taxon>
        <taxon>Tracheophyta</taxon>
        <taxon>Spermatophyta</taxon>
        <taxon>Magnoliopsida</taxon>
        <taxon>eudicotyledons</taxon>
        <taxon>Gunneridae</taxon>
        <taxon>Pentapetalae</taxon>
        <taxon>rosids</taxon>
        <taxon>malvids</taxon>
        <taxon>Sapindales</taxon>
        <taxon>Anacardiaceae</taxon>
        <taxon>Pistacia</taxon>
    </lineage>
</organism>
<evidence type="ECO:0000313" key="2">
    <source>
        <dbReference type="Proteomes" id="UP001164250"/>
    </source>
</evidence>